<gene>
    <name evidence="3" type="ORF">DLK05_10235</name>
</gene>
<feature type="domain" description="HTH cro/C1-type" evidence="2">
    <location>
        <begin position="7"/>
        <end position="61"/>
    </location>
</feature>
<evidence type="ECO:0000256" key="1">
    <source>
        <dbReference type="ARBA" id="ARBA00023125"/>
    </source>
</evidence>
<dbReference type="SUPFAM" id="SSF47413">
    <property type="entry name" value="lambda repressor-like DNA-binding domains"/>
    <property type="match status" value="1"/>
</dbReference>
<dbReference type="InterPro" id="IPR001387">
    <property type="entry name" value="Cro/C1-type_HTH"/>
</dbReference>
<dbReference type="Gene3D" id="1.10.260.40">
    <property type="entry name" value="lambda repressor-like DNA-binding domains"/>
    <property type="match status" value="1"/>
</dbReference>
<dbReference type="PANTHER" id="PTHR46558">
    <property type="entry name" value="TRACRIPTIONAL REGULATORY PROTEIN-RELATED-RELATED"/>
    <property type="match status" value="1"/>
</dbReference>
<reference evidence="3 4" key="1">
    <citation type="submission" date="2018-11" db="EMBL/GenBank/DDBJ databases">
        <title>Parancylomarina longa gen. nov., sp. nov., isolated from sediments of southern Okinawa.</title>
        <authorList>
            <person name="Fu T."/>
        </authorList>
    </citation>
    <scope>NUCLEOTIDE SEQUENCE [LARGE SCALE GENOMIC DNA]</scope>
    <source>
        <strain evidence="3 4">T3-2 S1-C</strain>
    </source>
</reference>
<dbReference type="PANTHER" id="PTHR46558:SF11">
    <property type="entry name" value="HTH-TYPE TRANSCRIPTIONAL REGULATOR XRE"/>
    <property type="match status" value="1"/>
</dbReference>
<dbReference type="SMART" id="SM00530">
    <property type="entry name" value="HTH_XRE"/>
    <property type="match status" value="1"/>
</dbReference>
<proteinExistence type="predicted"/>
<dbReference type="Proteomes" id="UP000282985">
    <property type="component" value="Unassembled WGS sequence"/>
</dbReference>
<dbReference type="InterPro" id="IPR010982">
    <property type="entry name" value="Lambda_DNA-bd_dom_sf"/>
</dbReference>
<name>A0A434AUA1_9BACT</name>
<dbReference type="PROSITE" id="PS50943">
    <property type="entry name" value="HTH_CROC1"/>
    <property type="match status" value="1"/>
</dbReference>
<dbReference type="Pfam" id="PF01381">
    <property type="entry name" value="HTH_3"/>
    <property type="match status" value="1"/>
</dbReference>
<comment type="caution">
    <text evidence="3">The sequence shown here is derived from an EMBL/GenBank/DDBJ whole genome shotgun (WGS) entry which is preliminary data.</text>
</comment>
<evidence type="ECO:0000313" key="4">
    <source>
        <dbReference type="Proteomes" id="UP000282985"/>
    </source>
</evidence>
<dbReference type="CDD" id="cd00093">
    <property type="entry name" value="HTH_XRE"/>
    <property type="match status" value="1"/>
</dbReference>
<accession>A0A434AUA1</accession>
<organism evidence="3 4">
    <name type="scientific">Ancylomarina longa</name>
    <dbReference type="NCBI Taxonomy" id="2487017"/>
    <lineage>
        <taxon>Bacteria</taxon>
        <taxon>Pseudomonadati</taxon>
        <taxon>Bacteroidota</taxon>
        <taxon>Bacteroidia</taxon>
        <taxon>Marinilabiliales</taxon>
        <taxon>Marinifilaceae</taxon>
        <taxon>Ancylomarina</taxon>
    </lineage>
</organism>
<keyword evidence="4" id="KW-1185">Reference proteome</keyword>
<sequence length="215" mass="24903">MSVGERLKKVRQERKISQNDFAETLNVSRSTYLLVEKGEREINFKMLEALKSGFDISADWLLFGTEVGGNNDSEEQISRKMLELSVLTPCLTHFMPFIEALENFAQKDSKTYERIKAIRTGMDKISETTELINNIKTKTEYSLFDKTGLKLSRIIDLQLWEVLKKVQELTRYINISDADTLQSLVPIYYDNIENYLGGLEQQINNFLKQQDKAKE</sequence>
<protein>
    <submittedName>
        <fullName evidence="3">XRE family transcriptional regulator</fullName>
    </submittedName>
</protein>
<dbReference type="RefSeq" id="WP_127343883.1">
    <property type="nucleotide sequence ID" value="NZ_RJJX01000012.1"/>
</dbReference>
<dbReference type="EMBL" id="RJJX01000012">
    <property type="protein sequence ID" value="RUT78017.1"/>
    <property type="molecule type" value="Genomic_DNA"/>
</dbReference>
<dbReference type="GO" id="GO:0003677">
    <property type="term" value="F:DNA binding"/>
    <property type="evidence" value="ECO:0007669"/>
    <property type="project" value="UniProtKB-KW"/>
</dbReference>
<evidence type="ECO:0000313" key="3">
    <source>
        <dbReference type="EMBL" id="RUT78017.1"/>
    </source>
</evidence>
<keyword evidence="1" id="KW-0238">DNA-binding</keyword>
<evidence type="ECO:0000259" key="2">
    <source>
        <dbReference type="PROSITE" id="PS50943"/>
    </source>
</evidence>
<dbReference type="OrthoDB" id="1034290at2"/>
<dbReference type="AlphaFoldDB" id="A0A434AUA1"/>